<evidence type="ECO:0000313" key="2">
    <source>
        <dbReference type="Proteomes" id="UP000006727"/>
    </source>
</evidence>
<dbReference type="AlphaFoldDB" id="A0A7I4EQH4"/>
<reference evidence="1 2" key="2">
    <citation type="journal article" date="2018" name="Plant J.">
        <title>The Physcomitrella patens chromosome-scale assembly reveals moss genome structure and evolution.</title>
        <authorList>
            <person name="Lang D."/>
            <person name="Ullrich K.K."/>
            <person name="Murat F."/>
            <person name="Fuchs J."/>
            <person name="Jenkins J."/>
            <person name="Haas F.B."/>
            <person name="Piednoel M."/>
            <person name="Gundlach H."/>
            <person name="Van Bel M."/>
            <person name="Meyberg R."/>
            <person name="Vives C."/>
            <person name="Morata J."/>
            <person name="Symeonidi A."/>
            <person name="Hiss M."/>
            <person name="Muchero W."/>
            <person name="Kamisugi Y."/>
            <person name="Saleh O."/>
            <person name="Blanc G."/>
            <person name="Decker E.L."/>
            <person name="van Gessel N."/>
            <person name="Grimwood J."/>
            <person name="Hayes R.D."/>
            <person name="Graham S.W."/>
            <person name="Gunter L.E."/>
            <person name="McDaniel S.F."/>
            <person name="Hoernstein S.N.W."/>
            <person name="Larsson A."/>
            <person name="Li F.W."/>
            <person name="Perroud P.F."/>
            <person name="Phillips J."/>
            <person name="Ranjan P."/>
            <person name="Rokshar D.S."/>
            <person name="Rothfels C.J."/>
            <person name="Schneider L."/>
            <person name="Shu S."/>
            <person name="Stevenson D.W."/>
            <person name="Thummler F."/>
            <person name="Tillich M."/>
            <person name="Villarreal Aguilar J.C."/>
            <person name="Widiez T."/>
            <person name="Wong G.K."/>
            <person name="Wymore A."/>
            <person name="Zhang Y."/>
            <person name="Zimmer A.D."/>
            <person name="Quatrano R.S."/>
            <person name="Mayer K.F.X."/>
            <person name="Goodstein D."/>
            <person name="Casacuberta J.M."/>
            <person name="Vandepoele K."/>
            <person name="Reski R."/>
            <person name="Cuming A.C."/>
            <person name="Tuskan G.A."/>
            <person name="Maumus F."/>
            <person name="Salse J."/>
            <person name="Schmutz J."/>
            <person name="Rensing S.A."/>
        </authorList>
    </citation>
    <scope>NUCLEOTIDE SEQUENCE [LARGE SCALE GENOMIC DNA]</scope>
    <source>
        <strain evidence="1 2">cv. Gransden 2004</strain>
    </source>
</reference>
<evidence type="ECO:0000313" key="1">
    <source>
        <dbReference type="EnsemblPlants" id="PAC:32910785.CDS.1"/>
    </source>
</evidence>
<dbReference type="EnsemblPlants" id="Pp3c24_16290V3.1">
    <property type="protein sequence ID" value="PAC:32910785.CDS.1"/>
    <property type="gene ID" value="Pp3c24_16290"/>
</dbReference>
<keyword evidence="2" id="KW-1185">Reference proteome</keyword>
<protein>
    <submittedName>
        <fullName evidence="1">Uncharacterized protein</fullName>
    </submittedName>
</protein>
<proteinExistence type="predicted"/>
<reference evidence="1" key="3">
    <citation type="submission" date="2020-12" db="UniProtKB">
        <authorList>
            <consortium name="EnsemblPlants"/>
        </authorList>
    </citation>
    <scope>IDENTIFICATION</scope>
</reference>
<dbReference type="Proteomes" id="UP000006727">
    <property type="component" value="Chromosome 24"/>
</dbReference>
<sequence length="69" mass="8124">ILDSFGMENCLILYTLLLEEFITYSNLKTSPIDTIQYYRILDKLLFFTNTRPNLLYIVNIGTRFVAKPQ</sequence>
<dbReference type="Gramene" id="Pp3c24_16290V3.1">
    <property type="protein sequence ID" value="PAC:32910785.CDS.1"/>
    <property type="gene ID" value="Pp3c24_16290"/>
</dbReference>
<name>A0A7I4EQH4_PHYPA</name>
<dbReference type="InParanoid" id="A0A7I4EQH4"/>
<reference evidence="1 2" key="1">
    <citation type="journal article" date="2008" name="Science">
        <title>The Physcomitrella genome reveals evolutionary insights into the conquest of land by plants.</title>
        <authorList>
            <person name="Rensing S."/>
            <person name="Lang D."/>
            <person name="Zimmer A."/>
            <person name="Terry A."/>
            <person name="Salamov A."/>
            <person name="Shapiro H."/>
            <person name="Nishiyama T."/>
            <person name="Perroud P.-F."/>
            <person name="Lindquist E."/>
            <person name="Kamisugi Y."/>
            <person name="Tanahashi T."/>
            <person name="Sakakibara K."/>
            <person name="Fujita T."/>
            <person name="Oishi K."/>
            <person name="Shin-I T."/>
            <person name="Kuroki Y."/>
            <person name="Toyoda A."/>
            <person name="Suzuki Y."/>
            <person name="Hashimoto A."/>
            <person name="Yamaguchi K."/>
            <person name="Sugano A."/>
            <person name="Kohara Y."/>
            <person name="Fujiyama A."/>
            <person name="Anterola A."/>
            <person name="Aoki S."/>
            <person name="Ashton N."/>
            <person name="Barbazuk W.B."/>
            <person name="Barker E."/>
            <person name="Bennetzen J."/>
            <person name="Bezanilla M."/>
            <person name="Blankenship R."/>
            <person name="Cho S.H."/>
            <person name="Dutcher S."/>
            <person name="Estelle M."/>
            <person name="Fawcett J.A."/>
            <person name="Gundlach H."/>
            <person name="Hanada K."/>
            <person name="Heyl A."/>
            <person name="Hicks K.A."/>
            <person name="Hugh J."/>
            <person name="Lohr M."/>
            <person name="Mayer K."/>
            <person name="Melkozernov A."/>
            <person name="Murata T."/>
            <person name="Nelson D."/>
            <person name="Pils B."/>
            <person name="Prigge M."/>
            <person name="Reiss B."/>
            <person name="Renner T."/>
            <person name="Rombauts S."/>
            <person name="Rushton P."/>
            <person name="Sanderfoot A."/>
            <person name="Schween G."/>
            <person name="Shiu S.-H."/>
            <person name="Stueber K."/>
            <person name="Theodoulou F.L."/>
            <person name="Tu H."/>
            <person name="Van de Peer Y."/>
            <person name="Verrier P.J."/>
            <person name="Waters E."/>
            <person name="Wood A."/>
            <person name="Yang L."/>
            <person name="Cove D."/>
            <person name="Cuming A."/>
            <person name="Hasebe M."/>
            <person name="Lucas S."/>
            <person name="Mishler D.B."/>
            <person name="Reski R."/>
            <person name="Grigoriev I."/>
            <person name="Quatrano R.S."/>
            <person name="Boore J.L."/>
        </authorList>
    </citation>
    <scope>NUCLEOTIDE SEQUENCE [LARGE SCALE GENOMIC DNA]</scope>
    <source>
        <strain evidence="1 2">cv. Gransden 2004</strain>
    </source>
</reference>
<organism evidence="1 2">
    <name type="scientific">Physcomitrium patens</name>
    <name type="common">Spreading-leaved earth moss</name>
    <name type="synonym">Physcomitrella patens</name>
    <dbReference type="NCBI Taxonomy" id="3218"/>
    <lineage>
        <taxon>Eukaryota</taxon>
        <taxon>Viridiplantae</taxon>
        <taxon>Streptophyta</taxon>
        <taxon>Embryophyta</taxon>
        <taxon>Bryophyta</taxon>
        <taxon>Bryophytina</taxon>
        <taxon>Bryopsida</taxon>
        <taxon>Funariidae</taxon>
        <taxon>Funariales</taxon>
        <taxon>Funariaceae</taxon>
        <taxon>Physcomitrium</taxon>
    </lineage>
</organism>
<accession>A0A7I4EQH4</accession>
<dbReference type="EMBL" id="ABEU02000024">
    <property type="status" value="NOT_ANNOTATED_CDS"/>
    <property type="molecule type" value="Genomic_DNA"/>
</dbReference>